<feature type="region of interest" description="Disordered" evidence="1">
    <location>
        <begin position="1745"/>
        <end position="1771"/>
    </location>
</feature>
<keyword evidence="3" id="KW-0732">Signal</keyword>
<dbReference type="VEuPathDB" id="PlasmoDB:PmUG01_14085300"/>
<organism evidence="4 5">
    <name type="scientific">Plasmodium malariae</name>
    <dbReference type="NCBI Taxonomy" id="5858"/>
    <lineage>
        <taxon>Eukaryota</taxon>
        <taxon>Sar</taxon>
        <taxon>Alveolata</taxon>
        <taxon>Apicomplexa</taxon>
        <taxon>Aconoidasida</taxon>
        <taxon>Haemosporida</taxon>
        <taxon>Plasmodiidae</taxon>
        <taxon>Plasmodium</taxon>
        <taxon>Plasmodium (Plasmodium)</taxon>
    </lineage>
</organism>
<keyword evidence="2" id="KW-1133">Transmembrane helix</keyword>
<gene>
    <name evidence="4" type="primary">RON3</name>
    <name evidence="4" type="ORF">PMUG01_14085300</name>
</gene>
<feature type="region of interest" description="Disordered" evidence="1">
    <location>
        <begin position="1701"/>
        <end position="1722"/>
    </location>
</feature>
<dbReference type="RefSeq" id="XP_028864742.1">
    <property type="nucleotide sequence ID" value="XM_029008453.1"/>
</dbReference>
<protein>
    <submittedName>
        <fullName evidence="4">Rhoptry neck protein 3, putative</fullName>
    </submittedName>
</protein>
<dbReference type="KEGG" id="pmal:PMUG01_14085300"/>
<dbReference type="OrthoDB" id="371154at2759"/>
<dbReference type="EMBL" id="LT594635">
    <property type="protein sequence ID" value="SCP03790.1"/>
    <property type="molecule type" value="Genomic_DNA"/>
</dbReference>
<keyword evidence="5" id="KW-1185">Reference proteome</keyword>
<dbReference type="GeneID" id="39872164"/>
<reference evidence="4 5" key="1">
    <citation type="submission" date="2016-06" db="EMBL/GenBank/DDBJ databases">
        <authorList>
            <consortium name="Pathogen Informatics"/>
        </authorList>
    </citation>
    <scope>NUCLEOTIDE SEQUENCE [LARGE SCALE GENOMIC DNA]</scope>
</reference>
<proteinExistence type="predicted"/>
<name>A0A1D3TFP0_PLAMA</name>
<dbReference type="Proteomes" id="UP000219813">
    <property type="component" value="Chromosome 14"/>
</dbReference>
<evidence type="ECO:0000256" key="2">
    <source>
        <dbReference type="SAM" id="Phobius"/>
    </source>
</evidence>
<feature type="signal peptide" evidence="3">
    <location>
        <begin position="1"/>
        <end position="21"/>
    </location>
</feature>
<feature type="region of interest" description="Disordered" evidence="1">
    <location>
        <begin position="974"/>
        <end position="1013"/>
    </location>
</feature>
<evidence type="ECO:0000256" key="3">
    <source>
        <dbReference type="SAM" id="SignalP"/>
    </source>
</evidence>
<keyword evidence="2" id="KW-0472">Membrane</keyword>
<dbReference type="OMA" id="FNIRHIY"/>
<evidence type="ECO:0000313" key="5">
    <source>
        <dbReference type="Proteomes" id="UP000219813"/>
    </source>
</evidence>
<accession>A0A1D3TFP0</accession>
<evidence type="ECO:0000313" key="4">
    <source>
        <dbReference type="EMBL" id="SCP03790.1"/>
    </source>
</evidence>
<sequence>MNKYWLCISSIYLFLNILSKCKELENKSLTVLANYKYYNDLGNNSKNRRTKGRHNINNSNWSNNNEYSFLSLKASSIFNQHYVAKLINTVLYKGLHTHGYFHRNPAVYESLSRTNFFFYLTVLNKENVKRIVKLISRAHSAKNKKYDVFKKQLMYNFNCPDFQIDDVIKTEMDHALITYNKAKSDSYWGMIDALKSDGLLLARTFMSVSFAQSLRGIIGLINHELIDLCFSNAYLYNNIASFDKLLMNNIFGVIMSYVFKSFLLFFYPLVMPFRGAFAFAMSSFCITQLSKIMFAVYRNVKRLYRISYRKMFYAILKINILKHPDLQEYAMKLLQGDSLILVSKIWKLSYVNVTDHLSGKNLFPVLNNLFEKNLGTGFFDFSHSLFKYVTDALNDLKLLNTKDGELDKETVLKSETFKKVLLILQITRRTLYYEESYIKLAVSNILTKFFTLISVNINYISKMNPKEFFQNDLDSEFKYIYEDQIYETYLQKISSNIVRKPFIKKNIRRINRGSIEFTLSLIKIKLLHYKPSLNFPYSSLYFDEKLKKQLNSSMKLLIKGATGIISGLVNYGEKFKLLKSCPLELAKKLNQPCNYESFEVKKLLFPLNIFINLLIPLFLEYNDVLVDKKVITNMVNFFSVITDSKELYLYEYLKNTVDTIKRSENAELVDINYDDEINKIIHNEIHKVLDEVNTEKINSLKFHSYTMKDEGLYLHNKEGRLYKFSFNQNNRKEFFLKSLNLYTFRNPLMHQVPYIKFEPLNSNNGNLIVGSHADKYEGKLTQCYMCLKEDNDTLVVDVIHHILWASGVDQFSSLIFSSMIGAVKQYFHQALSWKRALLSMVPTEFYEVHRLYMEKTSKEKDRSQNYFLKKIRKYRFQFNKVTFSRMFKTFLENVLNKINFFNTEESVIILVMSALYALYKNIEKNEIPVNETYKLYQQKLLEAYNPKTSYAYNYETYTMNKIKSYNEHNKIKKYDELPKGNNNNNDNSNDGSGDISNDNGNDNDNNTNNMGDKKQEDINAELTLEDEIVKSTKYLRYEIESREHEKKKIIDHITTLYGEIPNIEKFQDLPSQCYFLLYYDYSSFMMENIMGIDDVMNNIKKEKIKIKGVKNLNHIQNTGTKFATIGQTDLIKILCGTHLFFKKEHIPLDDMYRFEYGNDVVRHLLIIMSLLRIEKKNNRHSWKRFLALEEYLDQRKKYFKTPLKLLYLKMLNVKRVVGYARKKALMTLGKRIKGKRLINIMRYTRFFEIIENAEVINDFYPHSYIKFEDILVFSNVFQKFKYPLIRYTADQQNVKEMLNNFKLAPNTSVNNEKYILRIFRLINLIIKQKFSMDLFSIKKNDNYFSSQFLEKSEHILNKIHFDQKIEQYLSQLIGFLKLLSDMKFTNFLFLRNLYIFIKFYAATDDLDYSIRFSSIYLCNRNYLNFILNSILEFETFKKFIQKLKDNNDLKKYPIDHLNFQVQCYASDNIKTYRASTTDLEKLARYNEIMDYDVQNFYKDYLLLDLFYDDIDIKGLDTYYQKIDQEDQKNVGKTSSIYIAGSKNVASNVLAHDIAMINETVQNYIYLEKFLQKSNVPIIPFEGFTIAPDVNNIDVYFTNKATTAPFYSKNILDQFYIVGKAFTNEYFQKVKCSFVNYPFFLYYWFILNPGKPNIESMSKTGLVKEDDLKPKSKEAKEEEEQLIDEKIVTDILSANYADEEIDNEDLMSEASTSEGEDSELDEGYIRKSFEKKNKFVSNSNSEQYIASDNDTLSNVSEDSSSSADSTTTDESYKTVNSDVNIASYKSANSDTLTESDKTLPKSQSFLDTSNFIKEGWNENNKNSTYTLMEKQNKNEKDDDILDEKEGDQNTLLYKNYSNCGVSDDMHNENMSKEYEMDKIQNENDVNFLQKTEKPTFSFDSTMITEKYVSANNGKHGFFNRSYNMYIPKTSIYRNFHLVIKVVHSVISLNKFSVFTPVEIIKKGLTILNKKRRYIKQNMNPFINKMILDINDTVQKIKSTSEKGYNLPKSDLFSLYKIVEFQLFNQYLIYPPLKRLKQTELKYILDVINEGYYYYINKLVKQLREDLVVKDNIARTLSSFKEYTSFFFDEGTVNLFYQMFKESITCKNVKCFDFLFNDFISRYYNNTVMSITNDDNTFQSLAKIFKENDTLNSLREDIQNIYISSEKKSNETEHNDLESTASSKPKITYEDLVLSSLQFPKKIEPWNCVFTLFNIKHLYMNVGYLLLGGKYRFKLFKRIFAHTFEIFGWLRKNKKNEIYIP</sequence>
<feature type="compositionally biased region" description="Low complexity" evidence="1">
    <location>
        <begin position="1749"/>
        <end position="1768"/>
    </location>
</feature>
<keyword evidence="2" id="KW-0812">Transmembrane</keyword>
<evidence type="ECO:0000256" key="1">
    <source>
        <dbReference type="SAM" id="MobiDB-lite"/>
    </source>
</evidence>
<feature type="chain" id="PRO_5008921457" evidence="3">
    <location>
        <begin position="22"/>
        <end position="2259"/>
    </location>
</feature>
<feature type="compositionally biased region" description="Low complexity" evidence="1">
    <location>
        <begin position="980"/>
        <end position="1010"/>
    </location>
</feature>
<feature type="transmembrane region" description="Helical" evidence="2">
    <location>
        <begin position="250"/>
        <end position="270"/>
    </location>
</feature>